<reference evidence="3" key="1">
    <citation type="submission" date="2021-01" db="UniProtKB">
        <authorList>
            <consortium name="EnsemblMetazoa"/>
        </authorList>
    </citation>
    <scope>IDENTIFICATION</scope>
</reference>
<feature type="transmembrane region" description="Helical" evidence="2">
    <location>
        <begin position="46"/>
        <end position="71"/>
    </location>
</feature>
<keyword evidence="2" id="KW-1133">Transmembrane helix</keyword>
<evidence type="ECO:0000313" key="4">
    <source>
        <dbReference type="Proteomes" id="UP000594262"/>
    </source>
</evidence>
<accession>A0A7M5X4H7</accession>
<keyword evidence="2" id="KW-0812">Transmembrane</keyword>
<feature type="region of interest" description="Disordered" evidence="1">
    <location>
        <begin position="90"/>
        <end position="113"/>
    </location>
</feature>
<dbReference type="Proteomes" id="UP000594262">
    <property type="component" value="Unplaced"/>
</dbReference>
<organism evidence="3 4">
    <name type="scientific">Clytia hemisphaerica</name>
    <dbReference type="NCBI Taxonomy" id="252671"/>
    <lineage>
        <taxon>Eukaryota</taxon>
        <taxon>Metazoa</taxon>
        <taxon>Cnidaria</taxon>
        <taxon>Hydrozoa</taxon>
        <taxon>Hydroidolina</taxon>
        <taxon>Leptothecata</taxon>
        <taxon>Obeliida</taxon>
        <taxon>Clytiidae</taxon>
        <taxon>Clytia</taxon>
    </lineage>
</organism>
<dbReference type="AlphaFoldDB" id="A0A7M5X4H7"/>
<feature type="compositionally biased region" description="Low complexity" evidence="1">
    <location>
        <begin position="102"/>
        <end position="113"/>
    </location>
</feature>
<evidence type="ECO:0000256" key="1">
    <source>
        <dbReference type="SAM" id="MobiDB-lite"/>
    </source>
</evidence>
<dbReference type="EnsemblMetazoa" id="CLYHEMT017045.1">
    <property type="protein sequence ID" value="CLYHEMP017045.1"/>
    <property type="gene ID" value="CLYHEMG017045"/>
</dbReference>
<keyword evidence="4" id="KW-1185">Reference proteome</keyword>
<sequence length="113" mass="12787">MEKYGHRITYPYNISEHQHYAGDGHHFIGDGHEHDLSKALEARRRFLMIGGILLSVICGVGIIFLIITHILSRRKIKKMTTKPKKHIILRRRPNGAGGGGQANRNQSGFLMMT</sequence>
<evidence type="ECO:0000256" key="2">
    <source>
        <dbReference type="SAM" id="Phobius"/>
    </source>
</evidence>
<keyword evidence="2" id="KW-0472">Membrane</keyword>
<evidence type="ECO:0000313" key="3">
    <source>
        <dbReference type="EnsemblMetazoa" id="CLYHEMP017045.1"/>
    </source>
</evidence>
<proteinExistence type="predicted"/>
<protein>
    <submittedName>
        <fullName evidence="3">Uncharacterized protein</fullName>
    </submittedName>
</protein>
<dbReference type="OrthoDB" id="6035196at2759"/>
<name>A0A7M5X4H7_9CNID</name>